<gene>
    <name evidence="2" type="ORF">HG537_0H00670</name>
</gene>
<proteinExistence type="predicted"/>
<dbReference type="Proteomes" id="UP000510647">
    <property type="component" value="Chromosome 8"/>
</dbReference>
<feature type="region of interest" description="Disordered" evidence="1">
    <location>
        <begin position="368"/>
        <end position="478"/>
    </location>
</feature>
<organism evidence="2 3">
    <name type="scientific">Torulaspora globosa</name>
    <dbReference type="NCBI Taxonomy" id="48254"/>
    <lineage>
        <taxon>Eukaryota</taxon>
        <taxon>Fungi</taxon>
        <taxon>Dikarya</taxon>
        <taxon>Ascomycota</taxon>
        <taxon>Saccharomycotina</taxon>
        <taxon>Saccharomycetes</taxon>
        <taxon>Saccharomycetales</taxon>
        <taxon>Saccharomycetaceae</taxon>
        <taxon>Torulaspora</taxon>
    </lineage>
</organism>
<feature type="region of interest" description="Disordered" evidence="1">
    <location>
        <begin position="728"/>
        <end position="780"/>
    </location>
</feature>
<sequence length="780" mass="87115">MSSLPPCGSSSEGLMRAVCVPKRGNDCGEFKSQVCRPKVEVKARNSLYIISYSEVPRFTRSRSRSRVKLSDGGVSSDSRVLASKCNDFEVFVYIDIPTIDYYKDELQDTKLSKFNKKFKLHLLREAVFDSFTNGNDLFWDQLMQNTKDHGRKKNCTIAVSSSGSLRYVETIKFLIETCYEKLSEYVTLNRVILKFKLEVTPTSRKWFTTFLNKQILEGDMIEFVDLGSNSKISESTTTPFKEYYAKLNAKFAPHVRDSIDAGKLDSIVIITNSTGVKALLTILSDRPLTSYIVKESIDALHDTGLRKKDLSVDSSEEDTPLKRESSSLLSFQNSLLTSNKDKSVRIRSLSLNQRSNRANAFSNDEMVFSKTSSREISPSPGVGTLLSRSSSRYSPTPRSNLMTETTQEEDLESALNGEYINEYDDDDEDDDEDEDEGDEDGLSFSVPSRLSRSGSSDVLSNGDRSNTRPGRFRSLSLMDPAFQGPFDLAATEDQASSTDGSRVTNIYIHDGEFEETESCSKRTKKKINKALLSRQNSSNGLIPPEFYSRISSPCTSASSSNSSLHDLNMAPGTFSKWLGPDSSATTSSNSQTDSYHPLFEKNLINKSFEETRNQSSANLFSTLMAGRSVKNPLALNFKSNKVIPPEVQIMDEEDRLMSGYHNGNSNFSAEETSEDERRSVSTVVPDRPSFTNFHRAIESDGQSVNDRRSADTTYKPLNLSLKLYDDEGDEHQADSPLPTKDSEQEDERPKPKYKKAISLDLYGDSDLDNAGGWILGGNAR</sequence>
<feature type="compositionally biased region" description="Polar residues" evidence="1">
    <location>
        <begin position="661"/>
        <end position="670"/>
    </location>
</feature>
<feature type="region of interest" description="Disordered" evidence="1">
    <location>
        <begin position="657"/>
        <end position="687"/>
    </location>
</feature>
<dbReference type="AlphaFoldDB" id="A0A7H9I0E5"/>
<dbReference type="OrthoDB" id="4070605at2759"/>
<evidence type="ECO:0000256" key="1">
    <source>
        <dbReference type="SAM" id="MobiDB-lite"/>
    </source>
</evidence>
<evidence type="ECO:0000313" key="2">
    <source>
        <dbReference type="EMBL" id="QLQ82306.1"/>
    </source>
</evidence>
<reference evidence="2 3" key="1">
    <citation type="submission" date="2020-06" db="EMBL/GenBank/DDBJ databases">
        <title>The yeast mating-type switching endonuclease HO is a domesticated member of an unorthodox homing genetic element family.</title>
        <authorList>
            <person name="Coughlan A.Y."/>
            <person name="Lombardi L."/>
            <person name="Braun-Galleani S."/>
            <person name="Martos A.R."/>
            <person name="Galeote V."/>
            <person name="Bigey F."/>
            <person name="Dequin S."/>
            <person name="Byrne K.P."/>
            <person name="Wolfe K.H."/>
        </authorList>
    </citation>
    <scope>NUCLEOTIDE SEQUENCE [LARGE SCALE GENOMIC DNA]</scope>
    <source>
        <strain evidence="2 3">CBS2947</strain>
    </source>
</reference>
<dbReference type="EMBL" id="CP059274">
    <property type="protein sequence ID" value="QLQ82306.1"/>
    <property type="molecule type" value="Genomic_DNA"/>
</dbReference>
<evidence type="ECO:0000313" key="3">
    <source>
        <dbReference type="Proteomes" id="UP000510647"/>
    </source>
</evidence>
<feature type="compositionally biased region" description="Acidic residues" evidence="1">
    <location>
        <begin position="421"/>
        <end position="441"/>
    </location>
</feature>
<accession>A0A7H9I0E5</accession>
<keyword evidence="3" id="KW-1185">Reference proteome</keyword>
<protein>
    <submittedName>
        <fullName evidence="2">Uncharacterized protein</fullName>
    </submittedName>
</protein>
<name>A0A7H9I0E5_9SACH</name>
<feature type="compositionally biased region" description="Low complexity" evidence="1">
    <location>
        <begin position="384"/>
        <end position="399"/>
    </location>
</feature>
<feature type="compositionally biased region" description="Low complexity" evidence="1">
    <location>
        <begin position="442"/>
        <end position="460"/>
    </location>
</feature>